<dbReference type="Proteomes" id="UP000243217">
    <property type="component" value="Unassembled WGS sequence"/>
</dbReference>
<reference evidence="2 3" key="1">
    <citation type="journal article" date="2014" name="Genome Biol. Evol.">
        <title>The secreted proteins of Achlya hypogyna and Thraustotheca clavata identify the ancestral oomycete secretome and reveal gene acquisitions by horizontal gene transfer.</title>
        <authorList>
            <person name="Misner I."/>
            <person name="Blouin N."/>
            <person name="Leonard G."/>
            <person name="Richards T.A."/>
            <person name="Lane C.E."/>
        </authorList>
    </citation>
    <scope>NUCLEOTIDE SEQUENCE [LARGE SCALE GENOMIC DNA]</scope>
    <source>
        <strain evidence="2 3">ATCC 34112</strain>
    </source>
</reference>
<organism evidence="2 3">
    <name type="scientific">Thraustotheca clavata</name>
    <dbReference type="NCBI Taxonomy" id="74557"/>
    <lineage>
        <taxon>Eukaryota</taxon>
        <taxon>Sar</taxon>
        <taxon>Stramenopiles</taxon>
        <taxon>Oomycota</taxon>
        <taxon>Saprolegniomycetes</taxon>
        <taxon>Saprolegniales</taxon>
        <taxon>Achlyaceae</taxon>
        <taxon>Thraustotheca</taxon>
    </lineage>
</organism>
<keyword evidence="3" id="KW-1185">Reference proteome</keyword>
<evidence type="ECO:0000313" key="3">
    <source>
        <dbReference type="Proteomes" id="UP000243217"/>
    </source>
</evidence>
<name>A0A1V9Z1V4_9STRA</name>
<feature type="coiled-coil region" evidence="1">
    <location>
        <begin position="376"/>
        <end position="469"/>
    </location>
</feature>
<keyword evidence="1" id="KW-0175">Coiled coil</keyword>
<evidence type="ECO:0000313" key="2">
    <source>
        <dbReference type="EMBL" id="OQR91995.1"/>
    </source>
</evidence>
<evidence type="ECO:0000256" key="1">
    <source>
        <dbReference type="SAM" id="Coils"/>
    </source>
</evidence>
<comment type="caution">
    <text evidence="2">The sequence shown here is derived from an EMBL/GenBank/DDBJ whole genome shotgun (WGS) entry which is preliminary data.</text>
</comment>
<sequence>MKSRTISIEAELKAIYQNLDAGSQERHQNLEEALRTANIKIQLRELVEKKMMTLERLVLQKTQTSPAIEMNSTLSRLPTYLALIDRILQMHQDHHKPCEVYHHPSPPKSTNEILKLQTRVQELAQQVLLAEGQKNDLKIQRVRQEELLRNEINVLTLRCEQQKDMLVELTNAVDLHTNQVASIMNDSNSYKATIVALENQRREHEQIVLEMKAKERLLTNKHDHELEILRCEIAQYKENMHIIQHRLDQVMAQSFDYKKFIQTITEEDDSIRHQLEKMIESQLGIVDYSNIGVTCLKTGSTLAKFINAIQDKMKTQKFESLQQTSVKDQVKDLTNEMETERRNNQLQMNILHSEIEELHVGFRTMERLASDRLDTMEQLHVELEEIKAKYQLFTENQHQIEQSLYQEIQCHLDSIEQLKAEKRQLIQKSHRDEAETYEDVLKQEFQVMRKAYELKAKQAQEHIEMQEKAHFRQIQELIRKHKDERIIDEMKTNKLLCALKEKY</sequence>
<accession>A0A1V9Z1V4</accession>
<dbReference type="OrthoDB" id="79197at2759"/>
<gene>
    <name evidence="2" type="ORF">THRCLA_08823</name>
</gene>
<feature type="coiled-coil region" evidence="1">
    <location>
        <begin position="187"/>
        <end position="253"/>
    </location>
</feature>
<dbReference type="AlphaFoldDB" id="A0A1V9Z1V4"/>
<proteinExistence type="predicted"/>
<protein>
    <submittedName>
        <fullName evidence="2">Uncharacterized protein</fullName>
    </submittedName>
</protein>
<dbReference type="EMBL" id="JNBS01002366">
    <property type="protein sequence ID" value="OQR91995.1"/>
    <property type="molecule type" value="Genomic_DNA"/>
</dbReference>